<name>A0ABP3HZX7_9CAUL</name>
<accession>A0ABP3HZX7</accession>
<keyword evidence="2" id="KW-1185">Reference proteome</keyword>
<evidence type="ECO:0000313" key="2">
    <source>
        <dbReference type="Proteomes" id="UP001500791"/>
    </source>
</evidence>
<reference evidence="2" key="1">
    <citation type="journal article" date="2019" name="Int. J. Syst. Evol. Microbiol.">
        <title>The Global Catalogue of Microorganisms (GCM) 10K type strain sequencing project: providing services to taxonomists for standard genome sequencing and annotation.</title>
        <authorList>
            <consortium name="The Broad Institute Genomics Platform"/>
            <consortium name="The Broad Institute Genome Sequencing Center for Infectious Disease"/>
            <person name="Wu L."/>
            <person name="Ma J."/>
        </authorList>
    </citation>
    <scope>NUCLEOTIDE SEQUENCE [LARGE SCALE GENOMIC DNA]</scope>
    <source>
        <strain evidence="2">JCM 13476</strain>
    </source>
</reference>
<proteinExistence type="predicted"/>
<dbReference type="Gene3D" id="3.40.1080.10">
    <property type="entry name" value="Glutaconate Coenzyme A-transferase"/>
    <property type="match status" value="1"/>
</dbReference>
<dbReference type="InterPro" id="IPR037171">
    <property type="entry name" value="NagB/RpiA_transferase-like"/>
</dbReference>
<protein>
    <submittedName>
        <fullName evidence="1">CoA-transferase</fullName>
    </submittedName>
</protein>
<comment type="caution">
    <text evidence="1">The sequence shown here is derived from an EMBL/GenBank/DDBJ whole genome shotgun (WGS) entry which is preliminary data.</text>
</comment>
<dbReference type="SUPFAM" id="SSF100950">
    <property type="entry name" value="NagB/RpiA/CoA transferase-like"/>
    <property type="match status" value="1"/>
</dbReference>
<sequence>MSYSLAELMIAAAAQCWADDGEIMGTGIGPLPRIAAGVAKSLYNPDLMTTDGECFYTTEPLGPGLSSVDFEIEGWVPYQRVFTTLWSGKRHAMVAPVQMDRFGQTNISVIGDHKKPKSAMLGARGFPGNTTCHLNSFIFTNHTKRAFVAGEVDYVCSPGFNPSRYPDGKVPNWLDLGRIITNLCVMDFGGPDRAMRVISLHPGVTFEEVQDNTGFELARLENLPVTPAPTEAELAAMAKIDPKNIRAKMIKDNPSGIRG</sequence>
<dbReference type="PANTHER" id="PTHR43293">
    <property type="entry name" value="ACETATE COA-TRANSFERASE YDIF"/>
    <property type="match status" value="1"/>
</dbReference>
<organism evidence="1 2">
    <name type="scientific">Brevundimonas terrae</name>
    <dbReference type="NCBI Taxonomy" id="363631"/>
    <lineage>
        <taxon>Bacteria</taxon>
        <taxon>Pseudomonadati</taxon>
        <taxon>Pseudomonadota</taxon>
        <taxon>Alphaproteobacteria</taxon>
        <taxon>Caulobacterales</taxon>
        <taxon>Caulobacteraceae</taxon>
        <taxon>Brevundimonas</taxon>
    </lineage>
</organism>
<gene>
    <name evidence="1" type="ORF">GCM10009093_10450</name>
</gene>
<dbReference type="RefSeq" id="WP_167174207.1">
    <property type="nucleotide sequence ID" value="NZ_BAAAEJ010000003.1"/>
</dbReference>
<dbReference type="Proteomes" id="UP001500791">
    <property type="component" value="Unassembled WGS sequence"/>
</dbReference>
<dbReference type="PANTHER" id="PTHR43293:SF3">
    <property type="entry name" value="CHOLESTEROL RING-CLEAVING HYDROLASE IPDB SUBUNIT"/>
    <property type="match status" value="1"/>
</dbReference>
<evidence type="ECO:0000313" key="1">
    <source>
        <dbReference type="EMBL" id="GAA0385478.1"/>
    </source>
</evidence>
<dbReference type="EMBL" id="BAAAEJ010000003">
    <property type="protein sequence ID" value="GAA0385478.1"/>
    <property type="molecule type" value="Genomic_DNA"/>
</dbReference>